<gene>
    <name evidence="1" type="ORF">ILEXP_LOCUS13792</name>
</gene>
<comment type="caution">
    <text evidence="1">The sequence shown here is derived from an EMBL/GenBank/DDBJ whole genome shotgun (WGS) entry which is preliminary data.</text>
</comment>
<accession>A0ABC8RP91</accession>
<proteinExistence type="predicted"/>
<dbReference type="Proteomes" id="UP001642360">
    <property type="component" value="Unassembled WGS sequence"/>
</dbReference>
<dbReference type="EMBL" id="CAUOFW020001519">
    <property type="protein sequence ID" value="CAK9145976.1"/>
    <property type="molecule type" value="Genomic_DNA"/>
</dbReference>
<sequence length="81" mass="8817">MLVGGGVGIPCSSWEDEAFAVSGVPFSGNWMCSQSKVGDTVPLREHSTDRDEEDDWEAYGWKYNSPEGRRSVSGTALIQSC</sequence>
<reference evidence="1 2" key="1">
    <citation type="submission" date="2024-02" db="EMBL/GenBank/DDBJ databases">
        <authorList>
            <person name="Vignale AGUSTIN F."/>
            <person name="Sosa J E."/>
            <person name="Modenutti C."/>
        </authorList>
    </citation>
    <scope>NUCLEOTIDE SEQUENCE [LARGE SCALE GENOMIC DNA]</scope>
</reference>
<dbReference type="AlphaFoldDB" id="A0ABC8RP91"/>
<evidence type="ECO:0000313" key="1">
    <source>
        <dbReference type="EMBL" id="CAK9145976.1"/>
    </source>
</evidence>
<keyword evidence="2" id="KW-1185">Reference proteome</keyword>
<name>A0ABC8RP91_9AQUA</name>
<evidence type="ECO:0000313" key="2">
    <source>
        <dbReference type="Proteomes" id="UP001642360"/>
    </source>
</evidence>
<organism evidence="1 2">
    <name type="scientific">Ilex paraguariensis</name>
    <name type="common">yerba mate</name>
    <dbReference type="NCBI Taxonomy" id="185542"/>
    <lineage>
        <taxon>Eukaryota</taxon>
        <taxon>Viridiplantae</taxon>
        <taxon>Streptophyta</taxon>
        <taxon>Embryophyta</taxon>
        <taxon>Tracheophyta</taxon>
        <taxon>Spermatophyta</taxon>
        <taxon>Magnoliopsida</taxon>
        <taxon>eudicotyledons</taxon>
        <taxon>Gunneridae</taxon>
        <taxon>Pentapetalae</taxon>
        <taxon>asterids</taxon>
        <taxon>campanulids</taxon>
        <taxon>Aquifoliales</taxon>
        <taxon>Aquifoliaceae</taxon>
        <taxon>Ilex</taxon>
    </lineage>
</organism>
<protein>
    <submittedName>
        <fullName evidence="1">Uncharacterized protein</fullName>
    </submittedName>
</protein>